<feature type="non-terminal residue" evidence="2">
    <location>
        <position position="378"/>
    </location>
</feature>
<feature type="region of interest" description="Disordered" evidence="1">
    <location>
        <begin position="1"/>
        <end position="29"/>
    </location>
</feature>
<proteinExistence type="predicted"/>
<dbReference type="Proteomes" id="UP000767238">
    <property type="component" value="Unassembled WGS sequence"/>
</dbReference>
<dbReference type="AlphaFoldDB" id="A0A9P8G7H2"/>
<organism evidence="2 3">
    <name type="scientific">Aureobasidium melanogenum</name>
    <name type="common">Aureobasidium pullulans var. melanogenum</name>
    <dbReference type="NCBI Taxonomy" id="46634"/>
    <lineage>
        <taxon>Eukaryota</taxon>
        <taxon>Fungi</taxon>
        <taxon>Dikarya</taxon>
        <taxon>Ascomycota</taxon>
        <taxon>Pezizomycotina</taxon>
        <taxon>Dothideomycetes</taxon>
        <taxon>Dothideomycetidae</taxon>
        <taxon>Dothideales</taxon>
        <taxon>Saccotheciaceae</taxon>
        <taxon>Aureobasidium</taxon>
    </lineage>
</organism>
<evidence type="ECO:0000256" key="1">
    <source>
        <dbReference type="SAM" id="MobiDB-lite"/>
    </source>
</evidence>
<feature type="compositionally biased region" description="Basic and acidic residues" evidence="1">
    <location>
        <begin position="118"/>
        <end position="141"/>
    </location>
</feature>
<sequence>MSAPNSPLPSPGPAARIKRPAPPRNAVMHREHPPLYAGDFNNNLSKDMYWWEKLDVNDPEEKRVLLAMYYGEERRPRCTVCEKQNRACMWFLGEEEQTHKSCVKCRRVHATCKPSRSRNMETDVDDSRPSIEVRAETDHQRTSSQKRKASEPDTNDTGNPSVKRTRSSWRAYPAREATDDQPEVIFVRSQDNVYAGKLESTPQNRFETPLRSGSSWVGSRPILDDETQVDTLAEQSTTAAERRDGRLSSITLGADLRYPQETHGQESHVRVPRRQPQDNTMPGFSQIEKGLYTIIDERCKVELDSLRTMIKKQAIDHQAQMVALRADNTKRGQNGEAVDETQIEKLETQIETERSNRRWLEDEITRLKVRVSRLEGGQ</sequence>
<protein>
    <submittedName>
        <fullName evidence="2">Uncharacterized protein</fullName>
    </submittedName>
</protein>
<comment type="caution">
    <text evidence="2">The sequence shown here is derived from an EMBL/GenBank/DDBJ whole genome shotgun (WGS) entry which is preliminary data.</text>
</comment>
<dbReference type="OrthoDB" id="3849747at2759"/>
<gene>
    <name evidence="2" type="ORF">KCV03_g9717</name>
</gene>
<accession>A0A9P8G7H2</accession>
<name>A0A9P8G7H2_AURME</name>
<evidence type="ECO:0000313" key="3">
    <source>
        <dbReference type="Proteomes" id="UP000767238"/>
    </source>
</evidence>
<feature type="compositionally biased region" description="Pro residues" evidence="1">
    <location>
        <begin position="1"/>
        <end position="12"/>
    </location>
</feature>
<feature type="region of interest" description="Disordered" evidence="1">
    <location>
        <begin position="261"/>
        <end position="284"/>
    </location>
</feature>
<feature type="region of interest" description="Disordered" evidence="1">
    <location>
        <begin position="113"/>
        <end position="177"/>
    </location>
</feature>
<feature type="compositionally biased region" description="Polar residues" evidence="1">
    <location>
        <begin position="200"/>
        <end position="217"/>
    </location>
</feature>
<dbReference type="EMBL" id="JAHFYH010000138">
    <property type="protein sequence ID" value="KAH0211430.1"/>
    <property type="molecule type" value="Genomic_DNA"/>
</dbReference>
<feature type="region of interest" description="Disordered" evidence="1">
    <location>
        <begin position="198"/>
        <end position="221"/>
    </location>
</feature>
<evidence type="ECO:0000313" key="2">
    <source>
        <dbReference type="EMBL" id="KAH0211430.1"/>
    </source>
</evidence>
<reference evidence="2" key="1">
    <citation type="journal article" date="2021" name="J Fungi (Basel)">
        <title>Virulence traits and population genomics of the black yeast Aureobasidium melanogenum.</title>
        <authorList>
            <person name="Cernosa A."/>
            <person name="Sun X."/>
            <person name="Gostincar C."/>
            <person name="Fang C."/>
            <person name="Gunde-Cimerman N."/>
            <person name="Song Z."/>
        </authorList>
    </citation>
    <scope>NUCLEOTIDE SEQUENCE</scope>
    <source>
        <strain evidence="2">EXF-8016</strain>
    </source>
</reference>
<reference evidence="2" key="2">
    <citation type="submission" date="2021-08" db="EMBL/GenBank/DDBJ databases">
        <authorList>
            <person name="Gostincar C."/>
            <person name="Sun X."/>
            <person name="Song Z."/>
            <person name="Gunde-Cimerman N."/>
        </authorList>
    </citation>
    <scope>NUCLEOTIDE SEQUENCE</scope>
    <source>
        <strain evidence="2">EXF-8016</strain>
    </source>
</reference>